<proteinExistence type="predicted"/>
<dbReference type="Proteomes" id="UP000028500">
    <property type="component" value="Unassembled WGS sequence"/>
</dbReference>
<evidence type="ECO:0000313" key="1">
    <source>
        <dbReference type="EMBL" id="CDH22138.1"/>
    </source>
</evidence>
<gene>
    <name evidence="1" type="ORF">XBKQ1_970019</name>
</gene>
<dbReference type="EMBL" id="CBSY010000291">
    <property type="protein sequence ID" value="CDH22138.1"/>
    <property type="molecule type" value="Genomic_DNA"/>
</dbReference>
<sequence>METPWADQGVAHGLGLRRQRKSQCQEQAKLRRVFSCIAMN</sequence>
<protein>
    <submittedName>
        <fullName evidence="1">Uncharacterized protein</fullName>
    </submittedName>
</protein>
<keyword evidence="2" id="KW-1185">Reference proteome</keyword>
<dbReference type="HOGENOM" id="CLU_3298796_0_0_6"/>
<comment type="caution">
    <text evidence="1">The sequence shown here is derived from an EMBL/GenBank/DDBJ whole genome shotgun (WGS) entry which is preliminary data.</text>
</comment>
<reference evidence="1" key="1">
    <citation type="submission" date="2013-07" db="EMBL/GenBank/DDBJ databases">
        <title>Sub-species coevolution in mutualistic symbiosis.</title>
        <authorList>
            <person name="Murfin K."/>
            <person name="Klassen J."/>
            <person name="Lee M."/>
            <person name="Forst S."/>
            <person name="Stock P."/>
            <person name="Goodrich-Blair H."/>
        </authorList>
    </citation>
    <scope>NUCLEOTIDE SEQUENCE [LARGE SCALE GENOMIC DNA]</scope>
    <source>
        <strain evidence="1">Kraussei Quebec</strain>
    </source>
</reference>
<evidence type="ECO:0000313" key="2">
    <source>
        <dbReference type="Proteomes" id="UP000028500"/>
    </source>
</evidence>
<organism evidence="1 2">
    <name type="scientific">Xenorhabdus bovienii str. kraussei Quebec</name>
    <dbReference type="NCBI Taxonomy" id="1398203"/>
    <lineage>
        <taxon>Bacteria</taxon>
        <taxon>Pseudomonadati</taxon>
        <taxon>Pseudomonadota</taxon>
        <taxon>Gammaproteobacteria</taxon>
        <taxon>Enterobacterales</taxon>
        <taxon>Morganellaceae</taxon>
        <taxon>Xenorhabdus</taxon>
    </lineage>
</organism>
<accession>A0A077PM58</accession>
<name>A0A077PM58_XENBV</name>
<dbReference type="AlphaFoldDB" id="A0A077PM58"/>